<protein>
    <submittedName>
        <fullName evidence="6">Peptide chain release factor 1</fullName>
    </submittedName>
</protein>
<name>A0A932ZUW2_UNCTE</name>
<feature type="compositionally biased region" description="Polar residues" evidence="4">
    <location>
        <begin position="7"/>
        <end position="20"/>
    </location>
</feature>
<dbReference type="Gene3D" id="3.30.160.20">
    <property type="match status" value="1"/>
</dbReference>
<evidence type="ECO:0000256" key="4">
    <source>
        <dbReference type="SAM" id="MobiDB-lite"/>
    </source>
</evidence>
<evidence type="ECO:0000256" key="2">
    <source>
        <dbReference type="ARBA" id="ARBA00022481"/>
    </source>
</evidence>
<evidence type="ECO:0000313" key="7">
    <source>
        <dbReference type="Proteomes" id="UP000752292"/>
    </source>
</evidence>
<dbReference type="InterPro" id="IPR045853">
    <property type="entry name" value="Pep_chain_release_fac_I_sf"/>
</dbReference>
<feature type="non-terminal residue" evidence="6">
    <location>
        <position position="1"/>
    </location>
</feature>
<proteinExistence type="inferred from homology"/>
<dbReference type="Gene3D" id="3.30.70.1660">
    <property type="match status" value="1"/>
</dbReference>
<dbReference type="SUPFAM" id="SSF75620">
    <property type="entry name" value="Release factor"/>
    <property type="match status" value="1"/>
</dbReference>
<dbReference type="EMBL" id="JACQRX010000386">
    <property type="protein sequence ID" value="MBI4252552.1"/>
    <property type="molecule type" value="Genomic_DNA"/>
</dbReference>
<gene>
    <name evidence="6" type="ORF">HY618_08840</name>
</gene>
<keyword evidence="2" id="KW-0488">Methylation</keyword>
<sequence>SGPGGQHVNTTDTAVRNTHLPTGLVDTCQDEKSQHKNKAKAMKILSAHLLDLKIREQMAERSAHRKSLIGSGDRSDRIRTYNFPQDRVTDHRIGLTLHNLPSLLAGGIGEMVQRVIESREAERLAELEESETEIAAG</sequence>
<dbReference type="PANTHER" id="PTHR43804">
    <property type="entry name" value="LD18447P"/>
    <property type="match status" value="1"/>
</dbReference>
<reference evidence="6" key="1">
    <citation type="submission" date="2020-07" db="EMBL/GenBank/DDBJ databases">
        <title>Huge and variable diversity of episymbiotic CPR bacteria and DPANN archaea in groundwater ecosystems.</title>
        <authorList>
            <person name="He C.Y."/>
            <person name="Keren R."/>
            <person name="Whittaker M."/>
            <person name="Farag I.F."/>
            <person name="Doudna J."/>
            <person name="Cate J.H.D."/>
            <person name="Banfield J.F."/>
        </authorList>
    </citation>
    <scope>NUCLEOTIDE SEQUENCE</scope>
    <source>
        <strain evidence="6">NC_groundwater_1370_Ag_S-0.2um_69_93</strain>
    </source>
</reference>
<dbReference type="GO" id="GO:0003747">
    <property type="term" value="F:translation release factor activity"/>
    <property type="evidence" value="ECO:0007669"/>
    <property type="project" value="InterPro"/>
</dbReference>
<dbReference type="Pfam" id="PF00472">
    <property type="entry name" value="RF-1"/>
    <property type="match status" value="1"/>
</dbReference>
<evidence type="ECO:0000256" key="1">
    <source>
        <dbReference type="ARBA" id="ARBA00010835"/>
    </source>
</evidence>
<feature type="domain" description="Prokaryotic-type class I peptide chain release factors" evidence="5">
    <location>
        <begin position="1"/>
        <end position="92"/>
    </location>
</feature>
<evidence type="ECO:0000313" key="6">
    <source>
        <dbReference type="EMBL" id="MBI4252552.1"/>
    </source>
</evidence>
<keyword evidence="3" id="KW-0648">Protein biosynthesis</keyword>
<feature type="region of interest" description="Disordered" evidence="4">
    <location>
        <begin position="1"/>
        <end position="22"/>
    </location>
</feature>
<accession>A0A932ZUW2</accession>
<dbReference type="Proteomes" id="UP000752292">
    <property type="component" value="Unassembled WGS sequence"/>
</dbReference>
<dbReference type="InterPro" id="IPR000352">
    <property type="entry name" value="Pep_chain_release_fac_I"/>
</dbReference>
<evidence type="ECO:0000259" key="5">
    <source>
        <dbReference type="Pfam" id="PF00472"/>
    </source>
</evidence>
<dbReference type="FunFam" id="3.30.70.1660:FF:000004">
    <property type="entry name" value="Peptide chain release factor 1"/>
    <property type="match status" value="1"/>
</dbReference>
<comment type="similarity">
    <text evidence="1">Belongs to the prokaryotic/mitochondrial release factor family.</text>
</comment>
<feature type="region of interest" description="Disordered" evidence="4">
    <location>
        <begin position="63"/>
        <end position="83"/>
    </location>
</feature>
<dbReference type="PANTHER" id="PTHR43804:SF7">
    <property type="entry name" value="LD18447P"/>
    <property type="match status" value="1"/>
</dbReference>
<dbReference type="AlphaFoldDB" id="A0A932ZUW2"/>
<organism evidence="6 7">
    <name type="scientific">Tectimicrobiota bacterium</name>
    <dbReference type="NCBI Taxonomy" id="2528274"/>
    <lineage>
        <taxon>Bacteria</taxon>
        <taxon>Pseudomonadati</taxon>
        <taxon>Nitrospinota/Tectimicrobiota group</taxon>
        <taxon>Candidatus Tectimicrobiota</taxon>
    </lineage>
</organism>
<evidence type="ECO:0000256" key="3">
    <source>
        <dbReference type="ARBA" id="ARBA00022917"/>
    </source>
</evidence>
<comment type="caution">
    <text evidence="6">The sequence shown here is derived from an EMBL/GenBank/DDBJ whole genome shotgun (WGS) entry which is preliminary data.</text>
</comment>
<dbReference type="InterPro" id="IPR050057">
    <property type="entry name" value="Prokaryotic/Mito_RF"/>
</dbReference>